<accession>A0AAD7FE31</accession>
<organism evidence="1 2">
    <name type="scientific">Roridomyces roridus</name>
    <dbReference type="NCBI Taxonomy" id="1738132"/>
    <lineage>
        <taxon>Eukaryota</taxon>
        <taxon>Fungi</taxon>
        <taxon>Dikarya</taxon>
        <taxon>Basidiomycota</taxon>
        <taxon>Agaricomycotina</taxon>
        <taxon>Agaricomycetes</taxon>
        <taxon>Agaricomycetidae</taxon>
        <taxon>Agaricales</taxon>
        <taxon>Marasmiineae</taxon>
        <taxon>Mycenaceae</taxon>
        <taxon>Roridomyces</taxon>
    </lineage>
</organism>
<evidence type="ECO:0000313" key="2">
    <source>
        <dbReference type="Proteomes" id="UP001221142"/>
    </source>
</evidence>
<keyword evidence="2" id="KW-1185">Reference proteome</keyword>
<dbReference type="AlphaFoldDB" id="A0AAD7FE31"/>
<dbReference type="InterPro" id="IPR032675">
    <property type="entry name" value="LRR_dom_sf"/>
</dbReference>
<evidence type="ECO:0000313" key="1">
    <source>
        <dbReference type="EMBL" id="KAJ7618542.1"/>
    </source>
</evidence>
<gene>
    <name evidence="1" type="ORF">FB45DRAFT_931880</name>
</gene>
<sequence>MGAHDRVRRLTLNLDTFDDISELRTHPQDFPILACFELRVNAPGRPIGLSMLKTAPALRRFCLNTPSCSLDLEPAAVSWSQLTELTLNLQVDLGRARSILMECTGLEVCTIYTGDDWSEPPLQRLSSVTSLLHLTRFSILCCSDEDVEDFFDAFSFPSLTDLTVNATQLSELALPNLYSRSHFQLIKMDVDISEWVFTDELTTFLELTSSLEFLVLRVGGFQRTYMELFTYGGENPAPFALPKLRTLSIRMDHSMNTNPFKCRHDPSAAEMLESFERYPGKRNRAFPSLTRVFLTMIGDDFDRDIEKRLVNAGKRRIEGWYHRQRSADED</sequence>
<dbReference type="SUPFAM" id="SSF52058">
    <property type="entry name" value="L domain-like"/>
    <property type="match status" value="1"/>
</dbReference>
<proteinExistence type="predicted"/>
<dbReference type="Gene3D" id="3.80.10.10">
    <property type="entry name" value="Ribonuclease Inhibitor"/>
    <property type="match status" value="1"/>
</dbReference>
<reference evidence="1" key="1">
    <citation type="submission" date="2023-03" db="EMBL/GenBank/DDBJ databases">
        <title>Massive genome expansion in bonnet fungi (Mycena s.s.) driven by repeated elements and novel gene families across ecological guilds.</title>
        <authorList>
            <consortium name="Lawrence Berkeley National Laboratory"/>
            <person name="Harder C.B."/>
            <person name="Miyauchi S."/>
            <person name="Viragh M."/>
            <person name="Kuo A."/>
            <person name="Thoen E."/>
            <person name="Andreopoulos B."/>
            <person name="Lu D."/>
            <person name="Skrede I."/>
            <person name="Drula E."/>
            <person name="Henrissat B."/>
            <person name="Morin E."/>
            <person name="Kohler A."/>
            <person name="Barry K."/>
            <person name="LaButti K."/>
            <person name="Morin E."/>
            <person name="Salamov A."/>
            <person name="Lipzen A."/>
            <person name="Mereny Z."/>
            <person name="Hegedus B."/>
            <person name="Baldrian P."/>
            <person name="Stursova M."/>
            <person name="Weitz H."/>
            <person name="Taylor A."/>
            <person name="Grigoriev I.V."/>
            <person name="Nagy L.G."/>
            <person name="Martin F."/>
            <person name="Kauserud H."/>
        </authorList>
    </citation>
    <scope>NUCLEOTIDE SEQUENCE</scope>
    <source>
        <strain evidence="1">9284</strain>
    </source>
</reference>
<protein>
    <submittedName>
        <fullName evidence="1">Uncharacterized protein</fullName>
    </submittedName>
</protein>
<dbReference type="EMBL" id="JARKIF010000019">
    <property type="protein sequence ID" value="KAJ7618542.1"/>
    <property type="molecule type" value="Genomic_DNA"/>
</dbReference>
<comment type="caution">
    <text evidence="1">The sequence shown here is derived from an EMBL/GenBank/DDBJ whole genome shotgun (WGS) entry which is preliminary data.</text>
</comment>
<name>A0AAD7FE31_9AGAR</name>
<dbReference type="Proteomes" id="UP001221142">
    <property type="component" value="Unassembled WGS sequence"/>
</dbReference>